<feature type="transmembrane region" description="Helical" evidence="1">
    <location>
        <begin position="31"/>
        <end position="51"/>
    </location>
</feature>
<evidence type="ECO:0000313" key="2">
    <source>
        <dbReference type="EMBL" id="MBR0683191.1"/>
    </source>
</evidence>
<keyword evidence="3" id="KW-1185">Reference proteome</keyword>
<protein>
    <submittedName>
        <fullName evidence="2">DUF2842 domain-containing protein</fullName>
    </submittedName>
</protein>
<keyword evidence="1" id="KW-1133">Transmembrane helix</keyword>
<accession>A0A9X9XHK5</accession>
<dbReference type="Proteomes" id="UP001138709">
    <property type="component" value="Unassembled WGS sequence"/>
</dbReference>
<keyword evidence="1" id="KW-0472">Membrane</keyword>
<dbReference type="Pfam" id="PF11003">
    <property type="entry name" value="DUF2842"/>
    <property type="match status" value="1"/>
</dbReference>
<organism evidence="2 3">
    <name type="scientific">Neoroseomonas eburnea</name>
    <dbReference type="NCBI Taxonomy" id="1346889"/>
    <lineage>
        <taxon>Bacteria</taxon>
        <taxon>Pseudomonadati</taxon>
        <taxon>Pseudomonadota</taxon>
        <taxon>Alphaproteobacteria</taxon>
        <taxon>Acetobacterales</taxon>
        <taxon>Acetobacteraceae</taxon>
        <taxon>Neoroseomonas</taxon>
    </lineage>
</organism>
<reference evidence="2" key="1">
    <citation type="submission" date="2020-01" db="EMBL/GenBank/DDBJ databases">
        <authorList>
            <person name="Rat A."/>
        </authorList>
    </citation>
    <scope>NUCLEOTIDE SEQUENCE</scope>
    <source>
        <strain evidence="2">LMG 31228</strain>
    </source>
</reference>
<gene>
    <name evidence="2" type="ORF">GXW74_22065</name>
</gene>
<evidence type="ECO:0000256" key="1">
    <source>
        <dbReference type="SAM" id="Phobius"/>
    </source>
</evidence>
<name>A0A9X9XHK5_9PROT</name>
<evidence type="ECO:0000313" key="3">
    <source>
        <dbReference type="Proteomes" id="UP001138709"/>
    </source>
</evidence>
<dbReference type="AlphaFoldDB" id="A0A9X9XHK5"/>
<comment type="caution">
    <text evidence="2">The sequence shown here is derived from an EMBL/GenBank/DDBJ whole genome shotgun (WGS) entry which is preliminary data.</text>
</comment>
<keyword evidence="1" id="KW-0812">Transmembrane</keyword>
<dbReference type="RefSeq" id="WP_211848764.1">
    <property type="nucleotide sequence ID" value="NZ_JAAEDL010000028.1"/>
</dbReference>
<proteinExistence type="predicted"/>
<dbReference type="InterPro" id="IPR021265">
    <property type="entry name" value="DUF2842"/>
</dbReference>
<dbReference type="EMBL" id="JAAEDL010000028">
    <property type="protein sequence ID" value="MBR0683191.1"/>
    <property type="molecule type" value="Genomic_DNA"/>
</dbReference>
<reference evidence="2" key="2">
    <citation type="journal article" date="2021" name="Syst. Appl. Microbiol.">
        <title>Roseomonas hellenica sp. nov., isolated from roots of wild-growing Alkanna tinctoria.</title>
        <authorList>
            <person name="Rat A."/>
            <person name="Naranjo H.D."/>
            <person name="Lebbe L."/>
            <person name="Cnockaert M."/>
            <person name="Krigas N."/>
            <person name="Grigoriadou K."/>
            <person name="Maloupa E."/>
            <person name="Willems A."/>
        </authorList>
    </citation>
    <scope>NUCLEOTIDE SEQUENCE</scope>
    <source>
        <strain evidence="2">LMG 31228</strain>
    </source>
</reference>
<sequence length="61" mass="6672">MSRTSIALIAGLLGFLLYVAGVLVVADHVRGLHWALELAFFAVAGVAWVWPAKRLIVWAVR</sequence>